<evidence type="ECO:0000313" key="3">
    <source>
        <dbReference type="Proteomes" id="UP000580250"/>
    </source>
</evidence>
<dbReference type="Gene3D" id="3.60.10.10">
    <property type="entry name" value="Endonuclease/exonuclease/phosphatase"/>
    <property type="match status" value="1"/>
</dbReference>
<dbReference type="OrthoDB" id="1925875at2759"/>
<protein>
    <recommendedName>
        <fullName evidence="1">Inositol polyphosphate-related phosphatase domain-containing protein</fullName>
    </recommendedName>
</protein>
<sequence>MLKILLFCVVNNWLVGVCLILFARSSLLNSIKDLAIEEIKTGMGGTTGNKGSIAVRLTINSTGICFACSHFAAGQNEIAARNADFHSALKRLKFPMGRGLQDHDVVFWLGDFNYRISLSGDEVKRAINLNNFEYIAEYDQLLQQKNMGNVFTNFNEGQLNFPPTYKYDTFSDDYDTSDKCRTPAWTDRVLWMDKNNLVQLIHYGRSELKTSDHRPVYAIFQLNSLKFDFDKAEPIIRDIICSIGPPHSCVQCFISNNSLAVFPKQLCNEIFLKLCELGSVPKLSKLEGQYLFIIFKTGLDALAALSMDGIILSTGQELKVELKNEGGGIEWSEKIIENVIKALEKSKKEEKEYLISKKINNNNKLLDGEEILIDDEEVDDLAGEVENDFSLINLSDVPK</sequence>
<dbReference type="PANTHER" id="PTHR11200:SF257">
    <property type="entry name" value="PHOSPHOINOSITIDE 5-PHOSPHATASE"/>
    <property type="match status" value="1"/>
</dbReference>
<dbReference type="SUPFAM" id="SSF56219">
    <property type="entry name" value="DNase I-like"/>
    <property type="match status" value="1"/>
</dbReference>
<evidence type="ECO:0000259" key="1">
    <source>
        <dbReference type="SMART" id="SM00128"/>
    </source>
</evidence>
<dbReference type="Pfam" id="PF22669">
    <property type="entry name" value="Exo_endo_phos2"/>
    <property type="match status" value="1"/>
</dbReference>
<name>A0A6V7VPW8_MELEN</name>
<dbReference type="Proteomes" id="UP000580250">
    <property type="component" value="Unassembled WGS sequence"/>
</dbReference>
<dbReference type="InterPro" id="IPR036691">
    <property type="entry name" value="Endo/exonu/phosph_ase_sf"/>
</dbReference>
<organism evidence="2 3">
    <name type="scientific">Meloidogyne enterolobii</name>
    <name type="common">Root-knot nematode worm</name>
    <name type="synonym">Meloidogyne mayaguensis</name>
    <dbReference type="NCBI Taxonomy" id="390850"/>
    <lineage>
        <taxon>Eukaryota</taxon>
        <taxon>Metazoa</taxon>
        <taxon>Ecdysozoa</taxon>
        <taxon>Nematoda</taxon>
        <taxon>Chromadorea</taxon>
        <taxon>Rhabditida</taxon>
        <taxon>Tylenchina</taxon>
        <taxon>Tylenchomorpha</taxon>
        <taxon>Tylenchoidea</taxon>
        <taxon>Meloidogynidae</taxon>
        <taxon>Meloidogyninae</taxon>
        <taxon>Meloidogyne</taxon>
    </lineage>
</organism>
<proteinExistence type="predicted"/>
<dbReference type="AlphaFoldDB" id="A0A6V7VPW8"/>
<dbReference type="PANTHER" id="PTHR11200">
    <property type="entry name" value="INOSITOL 5-PHOSPHATASE"/>
    <property type="match status" value="1"/>
</dbReference>
<dbReference type="InterPro" id="IPR000300">
    <property type="entry name" value="IPPc"/>
</dbReference>
<gene>
    <name evidence="2" type="ORF">MENT_LOCUS27995</name>
</gene>
<accession>A0A6V7VPW8</accession>
<dbReference type="EMBL" id="CAJEWN010000270">
    <property type="protein sequence ID" value="CAD2176211.1"/>
    <property type="molecule type" value="Genomic_DNA"/>
</dbReference>
<dbReference type="GO" id="GO:0046856">
    <property type="term" value="P:phosphatidylinositol dephosphorylation"/>
    <property type="evidence" value="ECO:0007669"/>
    <property type="project" value="InterPro"/>
</dbReference>
<comment type="caution">
    <text evidence="2">The sequence shown here is derived from an EMBL/GenBank/DDBJ whole genome shotgun (WGS) entry which is preliminary data.</text>
</comment>
<dbReference type="SMART" id="SM00128">
    <property type="entry name" value="IPPc"/>
    <property type="match status" value="1"/>
</dbReference>
<dbReference type="InterPro" id="IPR046985">
    <property type="entry name" value="IP5"/>
</dbReference>
<dbReference type="GO" id="GO:0048488">
    <property type="term" value="P:synaptic vesicle endocytosis"/>
    <property type="evidence" value="ECO:0007669"/>
    <property type="project" value="TreeGrafter"/>
</dbReference>
<evidence type="ECO:0000313" key="2">
    <source>
        <dbReference type="EMBL" id="CAD2176211.1"/>
    </source>
</evidence>
<reference evidence="2 3" key="1">
    <citation type="submission" date="2020-08" db="EMBL/GenBank/DDBJ databases">
        <authorList>
            <person name="Koutsovoulos G."/>
            <person name="Danchin GJ E."/>
        </authorList>
    </citation>
    <scope>NUCLEOTIDE SEQUENCE [LARGE SCALE GENOMIC DNA]</scope>
</reference>
<dbReference type="GO" id="GO:0004439">
    <property type="term" value="F:phosphatidylinositol-4,5-bisphosphate 5-phosphatase activity"/>
    <property type="evidence" value="ECO:0007669"/>
    <property type="project" value="TreeGrafter"/>
</dbReference>
<feature type="domain" description="Inositol polyphosphate-related phosphatase" evidence="1">
    <location>
        <begin position="2"/>
        <end position="228"/>
    </location>
</feature>
<dbReference type="Gene3D" id="3.30.70.330">
    <property type="match status" value="1"/>
</dbReference>
<dbReference type="GO" id="GO:0098793">
    <property type="term" value="C:presynapse"/>
    <property type="evidence" value="ECO:0007669"/>
    <property type="project" value="GOC"/>
</dbReference>
<dbReference type="InterPro" id="IPR012677">
    <property type="entry name" value="Nucleotide-bd_a/b_plait_sf"/>
</dbReference>